<dbReference type="AlphaFoldDB" id="A0A6N9YL43"/>
<evidence type="ECO:0000313" key="9">
    <source>
        <dbReference type="EMBL" id="NED95640.1"/>
    </source>
</evidence>
<evidence type="ECO:0000256" key="7">
    <source>
        <dbReference type="RuleBase" id="RU363032"/>
    </source>
</evidence>
<keyword evidence="5 7" id="KW-1133">Transmembrane helix</keyword>
<proteinExistence type="inferred from homology"/>
<dbReference type="RefSeq" id="WP_163818393.1">
    <property type="nucleotide sequence ID" value="NZ_JAAGOB010000004.1"/>
</dbReference>
<name>A0A6N9YL43_9ACTN</name>
<dbReference type="Gene3D" id="1.10.3720.10">
    <property type="entry name" value="MetI-like"/>
    <property type="match status" value="1"/>
</dbReference>
<gene>
    <name evidence="9" type="ORF">G1H11_09980</name>
</gene>
<comment type="subcellular location">
    <subcellularLocation>
        <location evidence="1 7">Cell membrane</location>
        <topology evidence="1 7">Multi-pass membrane protein</topology>
    </subcellularLocation>
</comment>
<dbReference type="EMBL" id="JAAGOB010000004">
    <property type="protein sequence ID" value="NED95640.1"/>
    <property type="molecule type" value="Genomic_DNA"/>
</dbReference>
<evidence type="ECO:0000313" key="10">
    <source>
        <dbReference type="Proteomes" id="UP000469185"/>
    </source>
</evidence>
<evidence type="ECO:0000256" key="2">
    <source>
        <dbReference type="ARBA" id="ARBA00022448"/>
    </source>
</evidence>
<dbReference type="PROSITE" id="PS50928">
    <property type="entry name" value="ABC_TM1"/>
    <property type="match status" value="1"/>
</dbReference>
<protein>
    <submittedName>
        <fullName evidence="9">Sugar ABC transporter permease</fullName>
    </submittedName>
</protein>
<feature type="transmembrane region" description="Helical" evidence="7">
    <location>
        <begin position="86"/>
        <end position="109"/>
    </location>
</feature>
<dbReference type="GO" id="GO:0055085">
    <property type="term" value="P:transmembrane transport"/>
    <property type="evidence" value="ECO:0007669"/>
    <property type="project" value="InterPro"/>
</dbReference>
<keyword evidence="3" id="KW-1003">Cell membrane</keyword>
<dbReference type="Proteomes" id="UP000469185">
    <property type="component" value="Unassembled WGS sequence"/>
</dbReference>
<keyword evidence="2 7" id="KW-0813">Transport</keyword>
<dbReference type="InterPro" id="IPR035906">
    <property type="entry name" value="MetI-like_sf"/>
</dbReference>
<accession>A0A6N9YL43</accession>
<organism evidence="9 10">
    <name type="scientific">Phytoactinopolyspora alkaliphila</name>
    <dbReference type="NCBI Taxonomy" id="1783498"/>
    <lineage>
        <taxon>Bacteria</taxon>
        <taxon>Bacillati</taxon>
        <taxon>Actinomycetota</taxon>
        <taxon>Actinomycetes</taxon>
        <taxon>Jiangellales</taxon>
        <taxon>Jiangellaceae</taxon>
        <taxon>Phytoactinopolyspora</taxon>
    </lineage>
</organism>
<evidence type="ECO:0000256" key="5">
    <source>
        <dbReference type="ARBA" id="ARBA00022989"/>
    </source>
</evidence>
<dbReference type="PANTHER" id="PTHR30193">
    <property type="entry name" value="ABC TRANSPORTER PERMEASE PROTEIN"/>
    <property type="match status" value="1"/>
</dbReference>
<feature type="domain" description="ABC transmembrane type-1" evidence="8">
    <location>
        <begin position="82"/>
        <end position="293"/>
    </location>
</feature>
<evidence type="ECO:0000259" key="8">
    <source>
        <dbReference type="PROSITE" id="PS50928"/>
    </source>
</evidence>
<comment type="caution">
    <text evidence="9">The sequence shown here is derived from an EMBL/GenBank/DDBJ whole genome shotgun (WGS) entry which is preliminary data.</text>
</comment>
<dbReference type="CDD" id="cd06261">
    <property type="entry name" value="TM_PBP2"/>
    <property type="match status" value="1"/>
</dbReference>
<feature type="transmembrane region" description="Helical" evidence="7">
    <location>
        <begin position="160"/>
        <end position="183"/>
    </location>
</feature>
<keyword evidence="4 7" id="KW-0812">Transmembrane</keyword>
<dbReference type="GO" id="GO:0005886">
    <property type="term" value="C:plasma membrane"/>
    <property type="evidence" value="ECO:0007669"/>
    <property type="project" value="UniProtKB-SubCell"/>
</dbReference>
<evidence type="ECO:0000256" key="6">
    <source>
        <dbReference type="ARBA" id="ARBA00023136"/>
    </source>
</evidence>
<sequence>MTASLRPAASRVGRRPRFRPHLWVFLAPAVLIYTVFMVYPLLDSMRLSMFAPRDGVRVFVGLENFVHLLTDDLLSDRFWNAVWNNLIFFGVHFVVQNPIGLLLAALLSAPVLRGRATYRTLLFIPTTLSVVIVGFIWQLILSPAWGLVETPLLGQSSTALLTLSLMSVWQYIGIPMILFYAVLIGIPDELLEASRVDGANGWQIFWRVKFPLILPTIGIVSVITYVANMNAFDLIYTVKGALAGPDFATDIMGTLFYRTFFGFQLQRGSSTMGATVATMMFLLILAGVLFYFYGWQRRIERYQL</sequence>
<evidence type="ECO:0000256" key="1">
    <source>
        <dbReference type="ARBA" id="ARBA00004651"/>
    </source>
</evidence>
<comment type="similarity">
    <text evidence="7">Belongs to the binding-protein-dependent transport system permease family.</text>
</comment>
<reference evidence="9 10" key="1">
    <citation type="submission" date="2020-02" db="EMBL/GenBank/DDBJ databases">
        <authorList>
            <person name="Li X.-J."/>
            <person name="Feng X.-M."/>
        </authorList>
    </citation>
    <scope>NUCLEOTIDE SEQUENCE [LARGE SCALE GENOMIC DNA]</scope>
    <source>
        <strain evidence="9 10">CGMCC 4.7225</strain>
    </source>
</reference>
<dbReference type="Pfam" id="PF00528">
    <property type="entry name" value="BPD_transp_1"/>
    <property type="match status" value="1"/>
</dbReference>
<dbReference type="SUPFAM" id="SSF161098">
    <property type="entry name" value="MetI-like"/>
    <property type="match status" value="1"/>
</dbReference>
<evidence type="ECO:0000256" key="4">
    <source>
        <dbReference type="ARBA" id="ARBA00022692"/>
    </source>
</evidence>
<feature type="transmembrane region" description="Helical" evidence="7">
    <location>
        <begin position="21"/>
        <end position="42"/>
    </location>
</feature>
<feature type="transmembrane region" description="Helical" evidence="7">
    <location>
        <begin position="272"/>
        <end position="293"/>
    </location>
</feature>
<dbReference type="PANTHER" id="PTHR30193:SF37">
    <property type="entry name" value="INNER MEMBRANE ABC TRANSPORTER PERMEASE PROTEIN YCJO"/>
    <property type="match status" value="1"/>
</dbReference>
<evidence type="ECO:0000256" key="3">
    <source>
        <dbReference type="ARBA" id="ARBA00022475"/>
    </source>
</evidence>
<dbReference type="InterPro" id="IPR000515">
    <property type="entry name" value="MetI-like"/>
</dbReference>
<feature type="transmembrane region" description="Helical" evidence="7">
    <location>
        <begin position="204"/>
        <end position="227"/>
    </location>
</feature>
<feature type="transmembrane region" description="Helical" evidence="7">
    <location>
        <begin position="121"/>
        <end position="140"/>
    </location>
</feature>
<keyword evidence="10" id="KW-1185">Reference proteome</keyword>
<keyword evidence="6 7" id="KW-0472">Membrane</keyword>
<dbReference type="InterPro" id="IPR051393">
    <property type="entry name" value="ABC_transporter_permease"/>
</dbReference>